<dbReference type="EMBL" id="JACHJK010000015">
    <property type="protein sequence ID" value="MBB5931129.1"/>
    <property type="molecule type" value="Genomic_DNA"/>
</dbReference>
<dbReference type="AlphaFoldDB" id="A0A7W9Q026"/>
<protein>
    <submittedName>
        <fullName evidence="2">Uncharacterized protein</fullName>
    </submittedName>
</protein>
<gene>
    <name evidence="2" type="ORF">FHS34_006637</name>
</gene>
<evidence type="ECO:0000256" key="1">
    <source>
        <dbReference type="SAM" id="MobiDB-lite"/>
    </source>
</evidence>
<feature type="region of interest" description="Disordered" evidence="1">
    <location>
        <begin position="1"/>
        <end position="53"/>
    </location>
</feature>
<keyword evidence="3" id="KW-1185">Reference proteome</keyword>
<evidence type="ECO:0000313" key="2">
    <source>
        <dbReference type="EMBL" id="MBB5931129.1"/>
    </source>
</evidence>
<name>A0A7W9Q026_9ACTN</name>
<dbReference type="Proteomes" id="UP000585836">
    <property type="component" value="Unassembled WGS sequence"/>
</dbReference>
<evidence type="ECO:0000313" key="3">
    <source>
        <dbReference type="Proteomes" id="UP000585836"/>
    </source>
</evidence>
<organism evidence="2 3">
    <name type="scientific">Streptomyces echinatus</name>
    <dbReference type="NCBI Taxonomy" id="67293"/>
    <lineage>
        <taxon>Bacteria</taxon>
        <taxon>Bacillati</taxon>
        <taxon>Actinomycetota</taxon>
        <taxon>Actinomycetes</taxon>
        <taxon>Kitasatosporales</taxon>
        <taxon>Streptomycetaceae</taxon>
        <taxon>Streptomyces</taxon>
    </lineage>
</organism>
<reference evidence="2 3" key="1">
    <citation type="submission" date="2020-08" db="EMBL/GenBank/DDBJ databases">
        <title>Genomic Encyclopedia of Type Strains, Phase III (KMG-III): the genomes of soil and plant-associated and newly described type strains.</title>
        <authorList>
            <person name="Whitman W."/>
        </authorList>
    </citation>
    <scope>NUCLEOTIDE SEQUENCE [LARGE SCALE GENOMIC DNA]</scope>
    <source>
        <strain evidence="2 3">CECT 3313</strain>
    </source>
</reference>
<proteinExistence type="predicted"/>
<sequence length="53" mass="5573">MTGANRTPRLTSSATSRPVKGRPALGISALPAPSGDRSANTVWYTDNGWSRSV</sequence>
<comment type="caution">
    <text evidence="2">The sequence shown here is derived from an EMBL/GenBank/DDBJ whole genome shotgun (WGS) entry which is preliminary data.</text>
</comment>
<accession>A0A7W9Q026</accession>
<feature type="compositionally biased region" description="Polar residues" evidence="1">
    <location>
        <begin position="37"/>
        <end position="53"/>
    </location>
</feature>
<feature type="compositionally biased region" description="Polar residues" evidence="1">
    <location>
        <begin position="1"/>
        <end position="16"/>
    </location>
</feature>